<keyword evidence="1" id="KW-0812">Transmembrane</keyword>
<feature type="transmembrane region" description="Helical" evidence="1">
    <location>
        <begin position="383"/>
        <end position="403"/>
    </location>
</feature>
<organism evidence="2 3">
    <name type="scientific">Nonomuraea dietziae</name>
    <dbReference type="NCBI Taxonomy" id="65515"/>
    <lineage>
        <taxon>Bacteria</taxon>
        <taxon>Bacillati</taxon>
        <taxon>Actinomycetota</taxon>
        <taxon>Actinomycetes</taxon>
        <taxon>Streptosporangiales</taxon>
        <taxon>Streptosporangiaceae</taxon>
        <taxon>Nonomuraea</taxon>
    </lineage>
</organism>
<feature type="transmembrane region" description="Helical" evidence="1">
    <location>
        <begin position="188"/>
        <end position="209"/>
    </location>
</feature>
<dbReference type="GeneID" id="95390788"/>
<name>A0A7W5YPK0_9ACTN</name>
<reference evidence="2 3" key="1">
    <citation type="submission" date="2020-08" db="EMBL/GenBank/DDBJ databases">
        <title>Sequencing the genomes of 1000 actinobacteria strains.</title>
        <authorList>
            <person name="Klenk H.-P."/>
        </authorList>
    </citation>
    <scope>NUCLEOTIDE SEQUENCE [LARGE SCALE GENOMIC DNA]</scope>
    <source>
        <strain evidence="2 3">DSM 44320</strain>
    </source>
</reference>
<feature type="transmembrane region" description="Helical" evidence="1">
    <location>
        <begin position="162"/>
        <end position="182"/>
    </location>
</feature>
<comment type="caution">
    <text evidence="2">The sequence shown here is derived from an EMBL/GenBank/DDBJ whole genome shotgun (WGS) entry which is preliminary data.</text>
</comment>
<evidence type="ECO:0000256" key="1">
    <source>
        <dbReference type="SAM" id="Phobius"/>
    </source>
</evidence>
<evidence type="ECO:0000313" key="2">
    <source>
        <dbReference type="EMBL" id="MBB3728557.1"/>
    </source>
</evidence>
<feature type="transmembrane region" description="Helical" evidence="1">
    <location>
        <begin position="435"/>
        <end position="454"/>
    </location>
</feature>
<evidence type="ECO:0000313" key="3">
    <source>
        <dbReference type="Proteomes" id="UP000579945"/>
    </source>
</evidence>
<dbReference type="Proteomes" id="UP000579945">
    <property type="component" value="Unassembled WGS sequence"/>
</dbReference>
<proteinExistence type="predicted"/>
<keyword evidence="1" id="KW-1133">Transmembrane helix</keyword>
<gene>
    <name evidence="2" type="ORF">FHR33_004417</name>
</gene>
<sequence length="459" mass="51149">MTVERSTARTFLFIQIVLLLWWAAFYPGLFSRDSALYLTHTLEGPWVSDHSVLYDALLWLSVKATGEVGVVTFLQTTAMAAAIAFLAQELKRLGAPRLPTTIAAVLLPFAPPFGAFAVTFWKDVPFTACVIAITAVTARIAKDRGPTRATLVGLGAAMLGAGLFRANGFLVVAIMVVVLLVIGKGARARLAATGLVAAGVPVLLTHLVLPQVGIVPPSRTFVYHTAYGDIAVAWKERTDLFTTQDVALMAEIAPLERWWRGANCNTINPLIWREDFDWRRSDELAPQVMALWQRILMEAPDQVIKTRLCRGAIAWRPGADRWSEGGETYHFSHRWFTWEYVGPYAIERHPELESFNLSPLSAPLNDLATRWLWASYEPDLDWLVWRGPIWCYASYLALAVAAWLRGNRWVFGIAAAMIGQQTAVLANISAQDFRYMASPIFIGFLMLPLLVRFWRAGRG</sequence>
<keyword evidence="1" id="KW-0472">Membrane</keyword>
<feature type="transmembrane region" description="Helical" evidence="1">
    <location>
        <begin position="68"/>
        <end position="86"/>
    </location>
</feature>
<keyword evidence="3" id="KW-1185">Reference proteome</keyword>
<protein>
    <recommendedName>
        <fullName evidence="4">Glycosyltransferase RgtA/B/C/D-like domain-containing protein</fullName>
    </recommendedName>
</protein>
<feature type="transmembrane region" description="Helical" evidence="1">
    <location>
        <begin position="12"/>
        <end position="30"/>
    </location>
</feature>
<dbReference type="EMBL" id="JACIBV010000001">
    <property type="protein sequence ID" value="MBB3728557.1"/>
    <property type="molecule type" value="Genomic_DNA"/>
</dbReference>
<accession>A0A7W5YPK0</accession>
<dbReference type="RefSeq" id="WP_183650682.1">
    <property type="nucleotide sequence ID" value="NZ_JACIBV010000001.1"/>
</dbReference>
<feature type="transmembrane region" description="Helical" evidence="1">
    <location>
        <begin position="98"/>
        <end position="118"/>
    </location>
</feature>
<evidence type="ECO:0008006" key="4">
    <source>
        <dbReference type="Google" id="ProtNLM"/>
    </source>
</evidence>
<feature type="transmembrane region" description="Helical" evidence="1">
    <location>
        <begin position="409"/>
        <end position="428"/>
    </location>
</feature>
<dbReference type="AlphaFoldDB" id="A0A7W5YPK0"/>